<dbReference type="Proteomes" id="UP001295469">
    <property type="component" value="Chromosome C09"/>
</dbReference>
<accession>A0A816J3V6</accession>
<evidence type="ECO:0000313" key="1">
    <source>
        <dbReference type="EMBL" id="CAF1777838.1"/>
    </source>
</evidence>
<name>A0A816J3V6_BRANA</name>
<organism evidence="1">
    <name type="scientific">Brassica napus</name>
    <name type="common">Rape</name>
    <dbReference type="NCBI Taxonomy" id="3708"/>
    <lineage>
        <taxon>Eukaryota</taxon>
        <taxon>Viridiplantae</taxon>
        <taxon>Streptophyta</taxon>
        <taxon>Embryophyta</taxon>
        <taxon>Tracheophyta</taxon>
        <taxon>Spermatophyta</taxon>
        <taxon>Magnoliopsida</taxon>
        <taxon>eudicotyledons</taxon>
        <taxon>Gunneridae</taxon>
        <taxon>Pentapetalae</taxon>
        <taxon>rosids</taxon>
        <taxon>malvids</taxon>
        <taxon>Brassicales</taxon>
        <taxon>Brassicaceae</taxon>
        <taxon>Brassiceae</taxon>
        <taxon>Brassica</taxon>
    </lineage>
</organism>
<sequence>MHRLAVLCSVVLYQLIATCGINVWGILTVLQKLSSHLPAYTHVASDHAPCTICPLSKRRRLAYVSHNKLSQSLFD</sequence>
<protein>
    <submittedName>
        <fullName evidence="1">(rape) hypothetical protein</fullName>
    </submittedName>
</protein>
<reference evidence="1" key="1">
    <citation type="submission" date="2021-01" db="EMBL/GenBank/DDBJ databases">
        <authorList>
            <consortium name="Genoscope - CEA"/>
            <person name="William W."/>
        </authorList>
    </citation>
    <scope>NUCLEOTIDE SEQUENCE</scope>
</reference>
<proteinExistence type="predicted"/>
<dbReference type="EMBL" id="HG994373">
    <property type="protein sequence ID" value="CAF1777838.1"/>
    <property type="molecule type" value="Genomic_DNA"/>
</dbReference>
<gene>
    <name evidence="1" type="ORF">DARMORV10_C09P56620.1</name>
</gene>
<dbReference type="AlphaFoldDB" id="A0A816J3V6"/>